<gene>
    <name evidence="3" type="ORF">SAMN02927914_00003</name>
</gene>
<keyword evidence="3" id="KW-0378">Hydrolase</keyword>
<reference evidence="3 4" key="1">
    <citation type="submission" date="2016-10" db="EMBL/GenBank/DDBJ databases">
        <authorList>
            <person name="de Groot N.N."/>
        </authorList>
    </citation>
    <scope>NUCLEOTIDE SEQUENCE [LARGE SCALE GENOMIC DNA]</scope>
    <source>
        <strain evidence="3 4">CGMCC 1.12097</strain>
    </source>
</reference>
<dbReference type="GO" id="GO:0016787">
    <property type="term" value="F:hydrolase activity"/>
    <property type="evidence" value="ECO:0007669"/>
    <property type="project" value="UniProtKB-KW"/>
</dbReference>
<dbReference type="InterPro" id="IPR017853">
    <property type="entry name" value="GH"/>
</dbReference>
<dbReference type="EMBL" id="FMXM01000002">
    <property type="protein sequence ID" value="SDA38099.1"/>
    <property type="molecule type" value="Genomic_DNA"/>
</dbReference>
<evidence type="ECO:0000259" key="2">
    <source>
        <dbReference type="Pfam" id="PF13946"/>
    </source>
</evidence>
<organism evidence="3 4">
    <name type="scientific">Mesorhizobium qingshengii</name>
    <dbReference type="NCBI Taxonomy" id="1165689"/>
    <lineage>
        <taxon>Bacteria</taxon>
        <taxon>Pseudomonadati</taxon>
        <taxon>Pseudomonadota</taxon>
        <taxon>Alphaproteobacteria</taxon>
        <taxon>Hyphomicrobiales</taxon>
        <taxon>Phyllobacteriaceae</taxon>
        <taxon>Mesorhizobium</taxon>
    </lineage>
</organism>
<name>A0A1G5UWX0_9HYPH</name>
<dbReference type="Proteomes" id="UP000198588">
    <property type="component" value="Unassembled WGS sequence"/>
</dbReference>
<dbReference type="Pfam" id="PF13946">
    <property type="entry name" value="DUF4214"/>
    <property type="match status" value="1"/>
</dbReference>
<evidence type="ECO:0000259" key="1">
    <source>
        <dbReference type="Pfam" id="PF11790"/>
    </source>
</evidence>
<evidence type="ECO:0000313" key="3">
    <source>
        <dbReference type="EMBL" id="SDA38099.1"/>
    </source>
</evidence>
<dbReference type="STRING" id="1165689.SAMN02927914_00003"/>
<dbReference type="AlphaFoldDB" id="A0A1G5UWX0"/>
<dbReference type="Pfam" id="PF11790">
    <property type="entry name" value="Glyco_hydro_cc"/>
    <property type="match status" value="1"/>
</dbReference>
<protein>
    <submittedName>
        <fullName evidence="3">Glycosyl hydrolase catalytic core</fullName>
    </submittedName>
</protein>
<sequence>MTGSSAADLLWGVNGHPFNAYRGISIEQQLDYIRDLGMKSYRVNISGVDSVAKLAELVKAGKERGIQILPVITPDLDLDHGTVDELYAQAYSLAETLVSRFKDDITVWELGNEMENYAILLPCEIQDDGAQYNCSWGPAGGIATSDYFSPRWVKVSAVLRGLSDATIAVDPTIGKAMGTAGWGHRAAFTRMRQDGIRWDISAWHLYEGDPEEAFKFLATFGKPIWLTEFNYSGGSQRGEKQQAEGLVETMTLLRKYQSLYGVQAAHVYELLDEPYWAPSYEAFMGLVRLKKRDDGLWTPSGQKPAYDAVKQIIAGGNADPVSLTVSTASSQLPDQTSAPSPAAADATHPCFLDAFDKSVFNHANQVAYAYCLVLRRMPSPSEQWSAVVAMKKDPSIVPTLMQMLNSVEFKTDSLPAGLGNAEYVTILYRLLLGREPDNNGLSTYVSKLNNGETSGEQIMAELINSYEFRSRHTILFSNDPKQAVQ</sequence>
<accession>A0A1G5UWX0</accession>
<feature type="domain" description="Asl1-like glycosyl hydrolase catalytic" evidence="1">
    <location>
        <begin position="152"/>
        <end position="250"/>
    </location>
</feature>
<dbReference type="InterPro" id="IPR025282">
    <property type="entry name" value="DUF4214"/>
</dbReference>
<dbReference type="OrthoDB" id="8038234at2"/>
<dbReference type="InterPro" id="IPR024655">
    <property type="entry name" value="Asl1_glyco_hydro_catalytic"/>
</dbReference>
<evidence type="ECO:0000313" key="4">
    <source>
        <dbReference type="Proteomes" id="UP000198588"/>
    </source>
</evidence>
<dbReference type="RefSeq" id="WP_091574490.1">
    <property type="nucleotide sequence ID" value="NZ_FMXM01000002.1"/>
</dbReference>
<dbReference type="InterPro" id="IPR038255">
    <property type="entry name" value="PBS_linker_sf"/>
</dbReference>
<feature type="domain" description="DUF4214" evidence="2">
    <location>
        <begin position="402"/>
        <end position="470"/>
    </location>
</feature>
<dbReference type="Gene3D" id="3.20.20.80">
    <property type="entry name" value="Glycosidases"/>
    <property type="match status" value="1"/>
</dbReference>
<proteinExistence type="predicted"/>
<dbReference type="SUPFAM" id="SSF51445">
    <property type="entry name" value="(Trans)glycosidases"/>
    <property type="match status" value="1"/>
</dbReference>
<dbReference type="Gene3D" id="1.10.3130.20">
    <property type="entry name" value="Phycobilisome linker domain"/>
    <property type="match status" value="1"/>
</dbReference>